<protein>
    <submittedName>
        <fullName evidence="1">Uncharacterized protein</fullName>
    </submittedName>
</protein>
<sequence length="92" mass="10274">MQANGSSRAAGSALWGTSRERDCLQEKAEIRRAPHSHHTTPQCPSAIYSNSPCSQLLLACKITAVFIHALAYTHELKHTIHMDAYRHTDVYI</sequence>
<reference evidence="1" key="2">
    <citation type="journal article" date="2015" name="Fish Shellfish Immunol.">
        <title>Early steps in the European eel (Anguilla anguilla)-Vibrio vulnificus interaction in the gills: Role of the RtxA13 toxin.</title>
        <authorList>
            <person name="Callol A."/>
            <person name="Pajuelo D."/>
            <person name="Ebbesson L."/>
            <person name="Teles M."/>
            <person name="MacKenzie S."/>
            <person name="Amaro C."/>
        </authorList>
    </citation>
    <scope>NUCLEOTIDE SEQUENCE</scope>
</reference>
<name>A0A0E9WS93_ANGAN</name>
<organism evidence="1">
    <name type="scientific">Anguilla anguilla</name>
    <name type="common">European freshwater eel</name>
    <name type="synonym">Muraena anguilla</name>
    <dbReference type="NCBI Taxonomy" id="7936"/>
    <lineage>
        <taxon>Eukaryota</taxon>
        <taxon>Metazoa</taxon>
        <taxon>Chordata</taxon>
        <taxon>Craniata</taxon>
        <taxon>Vertebrata</taxon>
        <taxon>Euteleostomi</taxon>
        <taxon>Actinopterygii</taxon>
        <taxon>Neopterygii</taxon>
        <taxon>Teleostei</taxon>
        <taxon>Anguilliformes</taxon>
        <taxon>Anguillidae</taxon>
        <taxon>Anguilla</taxon>
    </lineage>
</organism>
<proteinExistence type="predicted"/>
<dbReference type="AlphaFoldDB" id="A0A0E9WS93"/>
<dbReference type="EMBL" id="GBXM01016157">
    <property type="protein sequence ID" value="JAH92420.1"/>
    <property type="molecule type" value="Transcribed_RNA"/>
</dbReference>
<evidence type="ECO:0000313" key="1">
    <source>
        <dbReference type="EMBL" id="JAH92420.1"/>
    </source>
</evidence>
<accession>A0A0E9WS93</accession>
<reference evidence="1" key="1">
    <citation type="submission" date="2014-11" db="EMBL/GenBank/DDBJ databases">
        <authorList>
            <person name="Amaro Gonzalez C."/>
        </authorList>
    </citation>
    <scope>NUCLEOTIDE SEQUENCE</scope>
</reference>